<dbReference type="HOGENOM" id="CLU_2154796_0_0_11"/>
<geneLocation type="plasmid" evidence="1 2">
    <name>p174</name>
</geneLocation>
<reference evidence="1 2" key="1">
    <citation type="journal article" date="2012" name="Appl. Environ. Microbiol.">
        <title>Involvement of two latex-clearing proteins during rubber degradation and insights into the subsequent degradation pathway revealed by the genome sequence of Gordonia polyisoprenivorans strain VH2.</title>
        <authorList>
            <person name="Hiessl S."/>
            <person name="Schuldes J."/>
            <person name="Thurmer A."/>
            <person name="Halbsguth T."/>
            <person name="Broker D."/>
            <person name="Angelov A."/>
            <person name="Liebl W."/>
            <person name="Daniel R."/>
            <person name="Steinbuchel A."/>
        </authorList>
    </citation>
    <scope>NUCLEOTIDE SEQUENCE [LARGE SCALE GENOMIC DNA]</scope>
    <source>
        <strain evidence="2">DSM 44266 / VH2</strain>
        <plasmid evidence="1 2">p174</plasmid>
    </source>
</reference>
<evidence type="ECO:0000313" key="1">
    <source>
        <dbReference type="EMBL" id="AFA76186.1"/>
    </source>
</evidence>
<proteinExistence type="predicted"/>
<sequence length="111" mass="12730">MAKQLGFIVIAMERHYVGTAMTDDDIISVRNGLDFVDLHRGTGPSLRVKERRLEGPISRNCTEIADQWQRTATDLGHFFAPLRIKQRHHERTLMMNQLRAQSTARGDRGGW</sequence>
<dbReference type="AlphaFoldDB" id="H6N5E1"/>
<gene>
    <name evidence="1" type="ordered locus">GPOL_174p01670</name>
</gene>
<dbReference type="EMBL" id="CP003120">
    <property type="protein sequence ID" value="AFA76186.1"/>
    <property type="molecule type" value="Genomic_DNA"/>
</dbReference>
<evidence type="ECO:0000313" key="2">
    <source>
        <dbReference type="Proteomes" id="UP000009154"/>
    </source>
</evidence>
<dbReference type="KEGG" id="gpo:GPOL_174p01670"/>
<keyword evidence="1" id="KW-0614">Plasmid</keyword>
<protein>
    <submittedName>
        <fullName evidence="1">Uncharacterized protein</fullName>
    </submittedName>
</protein>
<keyword evidence="2" id="KW-1185">Reference proteome</keyword>
<dbReference type="GeneID" id="90162210"/>
<dbReference type="RefSeq" id="WP_014362262.1">
    <property type="nucleotide sequence ID" value="NC_016907.1"/>
</dbReference>
<dbReference type="eggNOG" id="ENOG5031ZWG">
    <property type="taxonomic scope" value="Bacteria"/>
</dbReference>
<organism evidence="1 2">
    <name type="scientific">Gordonia polyisoprenivorans (strain DSM 44266 / VH2)</name>
    <dbReference type="NCBI Taxonomy" id="1112204"/>
    <lineage>
        <taxon>Bacteria</taxon>
        <taxon>Bacillati</taxon>
        <taxon>Actinomycetota</taxon>
        <taxon>Actinomycetes</taxon>
        <taxon>Mycobacteriales</taxon>
        <taxon>Gordoniaceae</taxon>
        <taxon>Gordonia</taxon>
    </lineage>
</organism>
<dbReference type="Proteomes" id="UP000009154">
    <property type="component" value="Plasmid p174"/>
</dbReference>
<name>H6N5E1_GORPV</name>
<accession>H6N5E1</accession>